<reference evidence="3" key="1">
    <citation type="journal article" date="2020" name="Stud. Mycol.">
        <title>101 Dothideomycetes genomes: a test case for predicting lifestyles and emergence of pathogens.</title>
        <authorList>
            <person name="Haridas S."/>
            <person name="Albert R."/>
            <person name="Binder M."/>
            <person name="Bloem J."/>
            <person name="Labutti K."/>
            <person name="Salamov A."/>
            <person name="Andreopoulos B."/>
            <person name="Baker S."/>
            <person name="Barry K."/>
            <person name="Bills G."/>
            <person name="Bluhm B."/>
            <person name="Cannon C."/>
            <person name="Castanera R."/>
            <person name="Culley D."/>
            <person name="Daum C."/>
            <person name="Ezra D."/>
            <person name="Gonzalez J."/>
            <person name="Henrissat B."/>
            <person name="Kuo A."/>
            <person name="Liang C."/>
            <person name="Lipzen A."/>
            <person name="Lutzoni F."/>
            <person name="Magnuson J."/>
            <person name="Mondo S."/>
            <person name="Nolan M."/>
            <person name="Ohm R."/>
            <person name="Pangilinan J."/>
            <person name="Park H.-J."/>
            <person name="Ramirez L."/>
            <person name="Alfaro M."/>
            <person name="Sun H."/>
            <person name="Tritt A."/>
            <person name="Yoshinaga Y."/>
            <person name="Zwiers L.-H."/>
            <person name="Turgeon B."/>
            <person name="Goodwin S."/>
            <person name="Spatafora J."/>
            <person name="Crous P."/>
            <person name="Grigoriev I."/>
        </authorList>
    </citation>
    <scope>NUCLEOTIDE SEQUENCE</scope>
    <source>
        <strain evidence="3">CBS 119925</strain>
    </source>
</reference>
<evidence type="ECO:0000256" key="1">
    <source>
        <dbReference type="SAM" id="MobiDB-lite"/>
    </source>
</evidence>
<feature type="signal peptide" evidence="2">
    <location>
        <begin position="1"/>
        <end position="18"/>
    </location>
</feature>
<protein>
    <submittedName>
        <fullName evidence="3">Uncharacterized protein</fullName>
    </submittedName>
</protein>
<evidence type="ECO:0000313" key="4">
    <source>
        <dbReference type="Proteomes" id="UP000799440"/>
    </source>
</evidence>
<dbReference type="AlphaFoldDB" id="A0A6A6VQL2"/>
<gene>
    <name evidence="3" type="ORF">M011DRAFT_482842</name>
</gene>
<evidence type="ECO:0000313" key="3">
    <source>
        <dbReference type="EMBL" id="KAF2752084.1"/>
    </source>
</evidence>
<feature type="compositionally biased region" description="Low complexity" evidence="1">
    <location>
        <begin position="384"/>
        <end position="400"/>
    </location>
</feature>
<keyword evidence="2" id="KW-0732">Signal</keyword>
<organism evidence="3 4">
    <name type="scientific">Sporormia fimetaria CBS 119925</name>
    <dbReference type="NCBI Taxonomy" id="1340428"/>
    <lineage>
        <taxon>Eukaryota</taxon>
        <taxon>Fungi</taxon>
        <taxon>Dikarya</taxon>
        <taxon>Ascomycota</taxon>
        <taxon>Pezizomycotina</taxon>
        <taxon>Dothideomycetes</taxon>
        <taxon>Pleosporomycetidae</taxon>
        <taxon>Pleosporales</taxon>
        <taxon>Sporormiaceae</taxon>
        <taxon>Sporormia</taxon>
    </lineage>
</organism>
<dbReference type="Proteomes" id="UP000799440">
    <property type="component" value="Unassembled WGS sequence"/>
</dbReference>
<feature type="chain" id="PRO_5025656336" evidence="2">
    <location>
        <begin position="19"/>
        <end position="430"/>
    </location>
</feature>
<dbReference type="EMBL" id="MU006561">
    <property type="protein sequence ID" value="KAF2752084.1"/>
    <property type="molecule type" value="Genomic_DNA"/>
</dbReference>
<evidence type="ECO:0000256" key="2">
    <source>
        <dbReference type="SAM" id="SignalP"/>
    </source>
</evidence>
<keyword evidence="4" id="KW-1185">Reference proteome</keyword>
<feature type="compositionally biased region" description="Acidic residues" evidence="1">
    <location>
        <begin position="305"/>
        <end position="348"/>
    </location>
</feature>
<accession>A0A6A6VQL2</accession>
<name>A0A6A6VQL2_9PLEO</name>
<feature type="compositionally biased region" description="Basic and acidic residues" evidence="1">
    <location>
        <begin position="401"/>
        <end position="430"/>
    </location>
</feature>
<sequence>MLFEAATLALGLLHGAEAQIFLNTTASDLAYNEQPCGDPISRSVGFAFCYFISYTYLVFDGSTFTITPAYDITRCRPFIFFDPSWNRVELDSFVNRRAIFFIAGAAVSTTQAINIVVIDAYKTSTSAAIAQHNRGVSHRYASSTPSNELCSSTHSVIEHHSCSPIPDTAPSHLDWSSIASKRLDSTTLPGFEHHALRSSSPTSTNRLRHTHRANLETLTDYHPTPHTNATYANTIKLNQTSYIYRRRVVYARASDTYAPSTNVVDISSIYDVFASTNAHDFPTPSYNADNTDSGNSYAETLAYEEDDGKWWGDDDEEDEDSEWWGDDDDEEADSGWWENDDEDDEDDSGWWSRFGRGGWGRGSRGRRTGWWGRKSLKRDEVGARPVEGRPVGARPVGPRPVEGRPVEGRPVEGRPVEGRPGEGRPVEGIE</sequence>
<feature type="region of interest" description="Disordered" evidence="1">
    <location>
        <begin position="305"/>
        <end position="430"/>
    </location>
</feature>
<proteinExistence type="predicted"/>